<name>A0A6N8G338_9CHRO</name>
<accession>A0A6N8G338</accession>
<organism evidence="1 2">
    <name type="scientific">Gloeocapsopsis dulcis AAB1 = 1H9</name>
    <dbReference type="NCBI Taxonomy" id="1433147"/>
    <lineage>
        <taxon>Bacteria</taxon>
        <taxon>Bacillati</taxon>
        <taxon>Cyanobacteriota</taxon>
        <taxon>Cyanophyceae</taxon>
        <taxon>Oscillatoriophycideae</taxon>
        <taxon>Chroococcales</taxon>
        <taxon>Chroococcaceae</taxon>
        <taxon>Gloeocapsopsis</taxon>
        <taxon>Gloeocapsopsis dulcis</taxon>
    </lineage>
</organism>
<reference evidence="1 2" key="1">
    <citation type="journal article" date="2019" name="Front. Microbiol.">
        <title>Genomic Features for Desiccation Tolerance and Sugar Biosynthesis in the Extremophile Gloeocapsopsis sp. UTEX B3054.</title>
        <authorList>
            <person name="Urrejola C."/>
            <person name="Alcorta J."/>
            <person name="Salas L."/>
            <person name="Vasquez M."/>
            <person name="Polz M.F."/>
            <person name="Vicuna R."/>
            <person name="Diez B."/>
        </authorList>
    </citation>
    <scope>NUCLEOTIDE SEQUENCE [LARGE SCALE GENOMIC DNA]</scope>
    <source>
        <strain evidence="1 2">1H9</strain>
    </source>
</reference>
<comment type="caution">
    <text evidence="1">The sequence shown here is derived from an EMBL/GenBank/DDBJ whole genome shotgun (WGS) entry which is preliminary data.</text>
</comment>
<keyword evidence="2" id="KW-1185">Reference proteome</keyword>
<protein>
    <submittedName>
        <fullName evidence="1">Uncharacterized protein</fullName>
    </submittedName>
</protein>
<gene>
    <name evidence="1" type="ORF">BWI75_24415</name>
</gene>
<sequence>MPTIITEALLRSRRTRIQNTGDPQGIRRINPISGDAPPITSGLGWLAHKLSRFAGFIFGIITRVFPFSISNIFQMLVQAYFAVKMFDWNTADAVLEAQIKANNKLIKDGLAPIIGSTLGYSVMRLANFAIGKTIGKLGKSSSAAAAGITVPVLSARIGLALAEESNEEIRSLVLNYLMNIQRIMVRNSIAAFILTCRRNEWFGMEPITAPLPNASFAQKIEDQIERLPTDWQNFVEELIEGFEDAIIDAGYVVAFEIDDYYRAMKEANKVPGEEEVTTIRINPTVITNG</sequence>
<dbReference type="AlphaFoldDB" id="A0A6N8G338"/>
<dbReference type="EMBL" id="NAPY01000075">
    <property type="protein sequence ID" value="MUL39344.1"/>
    <property type="molecule type" value="Genomic_DNA"/>
</dbReference>
<dbReference type="RefSeq" id="WP_105219483.1">
    <property type="nucleotide sequence ID" value="NZ_CAWNSU010000038.1"/>
</dbReference>
<dbReference type="Proteomes" id="UP000441797">
    <property type="component" value="Unassembled WGS sequence"/>
</dbReference>
<evidence type="ECO:0000313" key="2">
    <source>
        <dbReference type="Proteomes" id="UP000441797"/>
    </source>
</evidence>
<evidence type="ECO:0000313" key="1">
    <source>
        <dbReference type="EMBL" id="MUL39344.1"/>
    </source>
</evidence>
<proteinExistence type="predicted"/>
<dbReference type="OrthoDB" id="582963at2"/>